<comment type="subcellular location">
    <subcellularLocation>
        <location evidence="1">Cell membrane</location>
        <topology evidence="1">Peripheral membrane protein</topology>
    </subcellularLocation>
</comment>
<dbReference type="Gene3D" id="3.40.50.11820">
    <property type="match status" value="1"/>
</dbReference>
<gene>
    <name evidence="7" type="ORF">ABC228_09120</name>
</gene>
<reference evidence="7 8" key="1">
    <citation type="submission" date="2024-05" db="EMBL/GenBank/DDBJ databases">
        <authorList>
            <person name="Haq I."/>
            <person name="Ullah Z."/>
            <person name="Ahmad R."/>
            <person name="Li M."/>
            <person name="Tong Y."/>
        </authorList>
    </citation>
    <scope>NUCLEOTIDE SEQUENCE [LARGE SCALE GENOMIC DNA]</scope>
    <source>
        <strain evidence="7 8">16A2E</strain>
    </source>
</reference>
<dbReference type="RefSeq" id="WP_345824807.1">
    <property type="nucleotide sequence ID" value="NZ_JBDIML010000002.1"/>
</dbReference>
<dbReference type="InterPro" id="IPR043149">
    <property type="entry name" value="TagF_N"/>
</dbReference>
<comment type="caution">
    <text evidence="7">The sequence shown here is derived from an EMBL/GenBank/DDBJ whole genome shotgun (WGS) entry which is preliminary data.</text>
</comment>
<dbReference type="Gene3D" id="3.40.50.12580">
    <property type="match status" value="1"/>
</dbReference>
<dbReference type="InterPro" id="IPR051612">
    <property type="entry name" value="Teichoic_Acid_Biosynth"/>
</dbReference>
<sequence>MYTLKELEKQTDDQVVVLKNSQCKANFHADGRIILDFESTNIIHWFRAIYHLATSHKIIVDNYYGFLAVTNFKENVLCVQLWHAAGAIKQFALTDPSVEFRSPRAYKRFVDVYHRFNYVVVGSEKMASIFRKSFDLSSEHILRTGIPRTDFFFNKQEMKAAEESLREDFPVINKKKVILYAPTFRDDQLNVAELELDIKRMYKSLSRDYVLFLRLHPAINAEFKNDFPGFIYNVSSYPNINHLLVITDILISDYSSIPFEFSLLEKPMIFYAYDIDAYHESRGFWENYEEMVPGPVVKTTEEIIEVVKQNQFNLQEVSVFANQWNQYSKGYASERLIQALYTDEEPLQAVDQL</sequence>
<evidence type="ECO:0000256" key="1">
    <source>
        <dbReference type="ARBA" id="ARBA00004202"/>
    </source>
</evidence>
<dbReference type="SUPFAM" id="SSF53756">
    <property type="entry name" value="UDP-Glycosyltransferase/glycogen phosphorylase"/>
    <property type="match status" value="1"/>
</dbReference>
<organism evidence="7 8">
    <name type="scientific">Ornithinibacillus xuwenensis</name>
    <dbReference type="NCBI Taxonomy" id="3144668"/>
    <lineage>
        <taxon>Bacteria</taxon>
        <taxon>Bacillati</taxon>
        <taxon>Bacillota</taxon>
        <taxon>Bacilli</taxon>
        <taxon>Bacillales</taxon>
        <taxon>Bacillaceae</taxon>
        <taxon>Ornithinibacillus</taxon>
    </lineage>
</organism>
<dbReference type="Proteomes" id="UP001444625">
    <property type="component" value="Unassembled WGS sequence"/>
</dbReference>
<keyword evidence="8" id="KW-1185">Reference proteome</keyword>
<name>A0ABU9XGE4_9BACI</name>
<protein>
    <submittedName>
        <fullName evidence="7">CDP-glycerol glycerophosphotransferase family protein</fullName>
    </submittedName>
</protein>
<dbReference type="PANTHER" id="PTHR37316">
    <property type="entry name" value="TEICHOIC ACID GLYCEROL-PHOSPHATE PRIMASE"/>
    <property type="match status" value="1"/>
</dbReference>
<dbReference type="PANTHER" id="PTHR37316:SF1">
    <property type="entry name" value="TEICHOIC ACID GLYCEROL-PHOSPHATE PRIMASE"/>
    <property type="match status" value="1"/>
</dbReference>
<dbReference type="EMBL" id="JBDIML010000002">
    <property type="protein sequence ID" value="MEN2767349.1"/>
    <property type="molecule type" value="Genomic_DNA"/>
</dbReference>
<proteinExistence type="inferred from homology"/>
<evidence type="ECO:0000256" key="6">
    <source>
        <dbReference type="ARBA" id="ARBA00023136"/>
    </source>
</evidence>
<evidence type="ECO:0000256" key="3">
    <source>
        <dbReference type="ARBA" id="ARBA00022475"/>
    </source>
</evidence>
<keyword evidence="6" id="KW-0472">Membrane</keyword>
<keyword evidence="3" id="KW-1003">Cell membrane</keyword>
<keyword evidence="5" id="KW-0777">Teichoic acid biosynthesis</keyword>
<evidence type="ECO:0000256" key="4">
    <source>
        <dbReference type="ARBA" id="ARBA00022679"/>
    </source>
</evidence>
<evidence type="ECO:0000313" key="8">
    <source>
        <dbReference type="Proteomes" id="UP001444625"/>
    </source>
</evidence>
<accession>A0ABU9XGE4</accession>
<evidence type="ECO:0000256" key="2">
    <source>
        <dbReference type="ARBA" id="ARBA00010488"/>
    </source>
</evidence>
<dbReference type="InterPro" id="IPR007554">
    <property type="entry name" value="Glycerophosphate_synth"/>
</dbReference>
<evidence type="ECO:0000313" key="7">
    <source>
        <dbReference type="EMBL" id="MEN2767349.1"/>
    </source>
</evidence>
<keyword evidence="4" id="KW-0808">Transferase</keyword>
<dbReference type="InterPro" id="IPR043148">
    <property type="entry name" value="TagF_C"/>
</dbReference>
<dbReference type="Pfam" id="PF04464">
    <property type="entry name" value="Glyphos_transf"/>
    <property type="match status" value="1"/>
</dbReference>
<evidence type="ECO:0000256" key="5">
    <source>
        <dbReference type="ARBA" id="ARBA00022944"/>
    </source>
</evidence>
<comment type="similarity">
    <text evidence="2">Belongs to the CDP-glycerol glycerophosphotransferase family.</text>
</comment>